<dbReference type="InterPro" id="IPR000835">
    <property type="entry name" value="HTH_MarR-typ"/>
</dbReference>
<keyword evidence="3" id="KW-0805">Transcription regulation</keyword>
<comment type="similarity">
    <text evidence="6">Belongs to the SarZ family.</text>
</comment>
<proteinExistence type="inferred from homology"/>
<dbReference type="PRINTS" id="PR00598">
    <property type="entry name" value="HTHMARR"/>
</dbReference>
<comment type="subcellular location">
    <subcellularLocation>
        <location evidence="1">Cytoplasm</location>
    </subcellularLocation>
</comment>
<gene>
    <name evidence="10" type="ORF">SAMN05421594_2061</name>
</gene>
<dbReference type="AlphaFoldDB" id="A0A1I4XS57"/>
<reference evidence="11" key="1">
    <citation type="submission" date="2016-10" db="EMBL/GenBank/DDBJ databases">
        <authorList>
            <person name="Varghese N."/>
            <person name="Submissions S."/>
        </authorList>
    </citation>
    <scope>NUCLEOTIDE SEQUENCE [LARGE SCALE GENOMIC DNA]</scope>
    <source>
        <strain evidence="11">DSM 25575</strain>
    </source>
</reference>
<evidence type="ECO:0000256" key="3">
    <source>
        <dbReference type="ARBA" id="ARBA00023015"/>
    </source>
</evidence>
<evidence type="ECO:0000256" key="8">
    <source>
        <dbReference type="ARBA" id="ARBA00047207"/>
    </source>
</evidence>
<keyword evidence="4 10" id="KW-0238">DNA-binding</keyword>
<evidence type="ECO:0000259" key="9">
    <source>
        <dbReference type="PROSITE" id="PS50995"/>
    </source>
</evidence>
<accession>A0A1I4XS57</accession>
<dbReference type="PROSITE" id="PS50995">
    <property type="entry name" value="HTH_MARR_2"/>
    <property type="match status" value="1"/>
</dbReference>
<dbReference type="InterPro" id="IPR055166">
    <property type="entry name" value="Transc_reg_Sar_Rot_HTH"/>
</dbReference>
<evidence type="ECO:0000313" key="10">
    <source>
        <dbReference type="EMBL" id="SFN28652.1"/>
    </source>
</evidence>
<dbReference type="InterPro" id="IPR036388">
    <property type="entry name" value="WH-like_DNA-bd_sf"/>
</dbReference>
<dbReference type="Pfam" id="PF22381">
    <property type="entry name" value="Staph_reg_Sar_Rot"/>
    <property type="match status" value="1"/>
</dbReference>
<evidence type="ECO:0000256" key="4">
    <source>
        <dbReference type="ARBA" id="ARBA00023125"/>
    </source>
</evidence>
<dbReference type="Gene3D" id="1.10.10.10">
    <property type="entry name" value="Winged helix-like DNA-binding domain superfamily/Winged helix DNA-binding domain"/>
    <property type="match status" value="1"/>
</dbReference>
<dbReference type="EMBL" id="FOVD01000002">
    <property type="protein sequence ID" value="SFN28652.1"/>
    <property type="molecule type" value="Genomic_DNA"/>
</dbReference>
<evidence type="ECO:0000256" key="2">
    <source>
        <dbReference type="ARBA" id="ARBA00022490"/>
    </source>
</evidence>
<dbReference type="GO" id="GO:0003700">
    <property type="term" value="F:DNA-binding transcription factor activity"/>
    <property type="evidence" value="ECO:0007669"/>
    <property type="project" value="InterPro"/>
</dbReference>
<dbReference type="FunFam" id="1.10.10.10:FF:000163">
    <property type="entry name" value="MarR family transcriptional regulator"/>
    <property type="match status" value="1"/>
</dbReference>
<sequence length="148" mass="17026">MLNLMENSKSLQLGNQICFPLYVIAKEITGLYRPFLDEIDITYPQYLVLMVLWENDGLTVSHIGDKLFLDSGTLTPLLKRLESKGIIDRKRKKEDERVVEVFLTEAGKKLQQKACEIPGKIQNKIGVETEDLIHLKETIQKILNKIEK</sequence>
<feature type="domain" description="HTH marR-type" evidence="9">
    <location>
        <begin position="14"/>
        <end position="148"/>
    </location>
</feature>
<protein>
    <recommendedName>
        <fullName evidence="7">HTH-type transcriptional regulator SarZ</fullName>
    </recommendedName>
    <alternativeName>
        <fullName evidence="8">Staphylococcal accessory regulator Z</fullName>
    </alternativeName>
</protein>
<evidence type="ECO:0000256" key="6">
    <source>
        <dbReference type="ARBA" id="ARBA00046337"/>
    </source>
</evidence>
<name>A0A1I4XS57_CHROL</name>
<evidence type="ECO:0000256" key="7">
    <source>
        <dbReference type="ARBA" id="ARBA00047188"/>
    </source>
</evidence>
<evidence type="ECO:0000313" key="11">
    <source>
        <dbReference type="Proteomes" id="UP000198769"/>
    </source>
</evidence>
<keyword evidence="2" id="KW-0963">Cytoplasm</keyword>
<dbReference type="GO" id="GO:0005737">
    <property type="term" value="C:cytoplasm"/>
    <property type="evidence" value="ECO:0007669"/>
    <property type="project" value="UniProtKB-SubCell"/>
</dbReference>
<evidence type="ECO:0000256" key="5">
    <source>
        <dbReference type="ARBA" id="ARBA00023163"/>
    </source>
</evidence>
<organism evidence="10 11">
    <name type="scientific">Chryseobacterium oleae</name>
    <dbReference type="NCBI Taxonomy" id="491207"/>
    <lineage>
        <taxon>Bacteria</taxon>
        <taxon>Pseudomonadati</taxon>
        <taxon>Bacteroidota</taxon>
        <taxon>Flavobacteriia</taxon>
        <taxon>Flavobacteriales</taxon>
        <taxon>Weeksellaceae</taxon>
        <taxon>Chryseobacterium group</taxon>
        <taxon>Chryseobacterium</taxon>
    </lineage>
</organism>
<dbReference type="PANTHER" id="PTHR42756:SF1">
    <property type="entry name" value="TRANSCRIPTIONAL REPRESSOR OF EMRAB OPERON"/>
    <property type="match status" value="1"/>
</dbReference>
<dbReference type="PANTHER" id="PTHR42756">
    <property type="entry name" value="TRANSCRIPTIONAL REGULATOR, MARR"/>
    <property type="match status" value="1"/>
</dbReference>
<dbReference type="Proteomes" id="UP000198769">
    <property type="component" value="Unassembled WGS sequence"/>
</dbReference>
<dbReference type="GO" id="GO:0003677">
    <property type="term" value="F:DNA binding"/>
    <property type="evidence" value="ECO:0007669"/>
    <property type="project" value="UniProtKB-KW"/>
</dbReference>
<dbReference type="SMART" id="SM00347">
    <property type="entry name" value="HTH_MARR"/>
    <property type="match status" value="1"/>
</dbReference>
<dbReference type="SUPFAM" id="SSF46785">
    <property type="entry name" value="Winged helix' DNA-binding domain"/>
    <property type="match status" value="1"/>
</dbReference>
<keyword evidence="11" id="KW-1185">Reference proteome</keyword>
<evidence type="ECO:0000256" key="1">
    <source>
        <dbReference type="ARBA" id="ARBA00004496"/>
    </source>
</evidence>
<dbReference type="InterPro" id="IPR036390">
    <property type="entry name" value="WH_DNA-bd_sf"/>
</dbReference>
<keyword evidence="5" id="KW-0804">Transcription</keyword>